<dbReference type="InterPro" id="IPR036852">
    <property type="entry name" value="Peptidase_S8/S53_dom_sf"/>
</dbReference>
<evidence type="ECO:0000259" key="5">
    <source>
        <dbReference type="Pfam" id="PF00082"/>
    </source>
</evidence>
<keyword evidence="2" id="KW-0378">Hydrolase</keyword>
<dbReference type="Pfam" id="PF00082">
    <property type="entry name" value="Peptidase_S8"/>
    <property type="match status" value="1"/>
</dbReference>
<keyword evidence="7" id="KW-1185">Reference proteome</keyword>
<name>A0A9P7YB48_9HELO</name>
<protein>
    <submittedName>
        <fullName evidence="6">Peptidase S8/S53 domain-containing protein</fullName>
    </submittedName>
</protein>
<dbReference type="PRINTS" id="PR00723">
    <property type="entry name" value="SUBTILISIN"/>
</dbReference>
<dbReference type="AlphaFoldDB" id="A0A9P7YB48"/>
<sequence length="724" mass="81641">MEDKGNARRAPTFTKGNMCHDAQEDPTSTVPYLANTAIKAQSIPQTQAKALGGDLLKSKKQSGGRESTVRSNATNVWADRIAREVKLQYLRSTFKERKAPGQKERNHDSAKRFLYADSQEKHICFNLLERQERYLVKSLPKGSYKNFDFDETLQLVSARGHLFAKKRDSDSGALRTDMRELFQWLQTKKVKYIIKVIVCEVEDSFHSDEAIIGALEPFVVEILDWCKPDLCPETIWKACRDVRELHLSWSGLNGMLLVWSGEDGLAKLPYLTDVYLHQTRYLESEGWTAKKLQAFENRLQKSRDKLSAPLMATGKPPLPVITVHMPVAEERPEVPPAPPAQERQKEVEFQDHKWLKTMERFKKGIGSVPLTQYFDLAKLPPELKRDVRICLIDDGVYAEHKSIMECMDGGMPFGTLQEERYDRIPLSFYSSTTNHGTLMASMIARVCPYVKIVSYRLDSRLGEDGKFHFTAKSAADALTHAANQKEFDIISMSWTIKHEKSGDNDNSLEIANLDAALLRAAKTKLVFCSAPDRGNISDGELQDYHPVGSAITSDIFKIGAARADGHPWPQVGNNKIVDYILPGHKVPENPGEEVRQDDKSPKTGSSIATALAAGLAAQIVHTVRMAAIQTFDQRKENEPHVIKRGSFEAIKSFKVMRLAFEAMSRKKDSGDLYLHVHDYFELRGQQLETTLADQDDASEKTRKWKVIAELARDLVPSNSEGKPH</sequence>
<reference evidence="6" key="1">
    <citation type="journal article" date="2021" name="IMA Fungus">
        <title>Genomic characterization of three marine fungi, including Emericellopsis atlantica sp. nov. with signatures of a generalist lifestyle and marine biomass degradation.</title>
        <authorList>
            <person name="Hagestad O.C."/>
            <person name="Hou L."/>
            <person name="Andersen J.H."/>
            <person name="Hansen E.H."/>
            <person name="Altermark B."/>
            <person name="Li C."/>
            <person name="Kuhnert E."/>
            <person name="Cox R.J."/>
            <person name="Crous P.W."/>
            <person name="Spatafora J.W."/>
            <person name="Lail K."/>
            <person name="Amirebrahimi M."/>
            <person name="Lipzen A."/>
            <person name="Pangilinan J."/>
            <person name="Andreopoulos W."/>
            <person name="Hayes R.D."/>
            <person name="Ng V."/>
            <person name="Grigoriev I.V."/>
            <person name="Jackson S.A."/>
            <person name="Sutton T.D.S."/>
            <person name="Dobson A.D.W."/>
            <person name="Rama T."/>
        </authorList>
    </citation>
    <scope>NUCLEOTIDE SEQUENCE</scope>
    <source>
        <strain evidence="6">TRa018bII</strain>
    </source>
</reference>
<dbReference type="InterPro" id="IPR015500">
    <property type="entry name" value="Peptidase_S8_subtilisin-rel"/>
</dbReference>
<dbReference type="OrthoDB" id="5386278at2759"/>
<keyword evidence="1" id="KW-0645">Protease</keyword>
<feature type="compositionally biased region" description="Basic and acidic residues" evidence="4">
    <location>
        <begin position="592"/>
        <end position="601"/>
    </location>
</feature>
<dbReference type="GO" id="GO:0006508">
    <property type="term" value="P:proteolysis"/>
    <property type="evidence" value="ECO:0007669"/>
    <property type="project" value="UniProtKB-KW"/>
</dbReference>
<feature type="domain" description="Peptidase S8/S53" evidence="5">
    <location>
        <begin position="385"/>
        <end position="620"/>
    </location>
</feature>
<evidence type="ECO:0000313" key="6">
    <source>
        <dbReference type="EMBL" id="KAG9229803.1"/>
    </source>
</evidence>
<dbReference type="InterPro" id="IPR000209">
    <property type="entry name" value="Peptidase_S8/S53_dom"/>
</dbReference>
<evidence type="ECO:0000256" key="1">
    <source>
        <dbReference type="ARBA" id="ARBA00022670"/>
    </source>
</evidence>
<dbReference type="SUPFAM" id="SSF52743">
    <property type="entry name" value="Subtilisin-like"/>
    <property type="match status" value="1"/>
</dbReference>
<feature type="region of interest" description="Disordered" evidence="4">
    <location>
        <begin position="1"/>
        <end position="26"/>
    </location>
</feature>
<evidence type="ECO:0000313" key="7">
    <source>
        <dbReference type="Proteomes" id="UP000824998"/>
    </source>
</evidence>
<dbReference type="EMBL" id="MU251730">
    <property type="protein sequence ID" value="KAG9229803.1"/>
    <property type="molecule type" value="Genomic_DNA"/>
</dbReference>
<organism evidence="6 7">
    <name type="scientific">Amylocarpus encephaloides</name>
    <dbReference type="NCBI Taxonomy" id="45428"/>
    <lineage>
        <taxon>Eukaryota</taxon>
        <taxon>Fungi</taxon>
        <taxon>Dikarya</taxon>
        <taxon>Ascomycota</taxon>
        <taxon>Pezizomycotina</taxon>
        <taxon>Leotiomycetes</taxon>
        <taxon>Helotiales</taxon>
        <taxon>Helotiales incertae sedis</taxon>
        <taxon>Amylocarpus</taxon>
    </lineage>
</organism>
<evidence type="ECO:0000256" key="4">
    <source>
        <dbReference type="SAM" id="MobiDB-lite"/>
    </source>
</evidence>
<keyword evidence="3" id="KW-0720">Serine protease</keyword>
<dbReference type="GO" id="GO:0004252">
    <property type="term" value="F:serine-type endopeptidase activity"/>
    <property type="evidence" value="ECO:0007669"/>
    <property type="project" value="InterPro"/>
</dbReference>
<dbReference type="Gene3D" id="3.40.50.200">
    <property type="entry name" value="Peptidase S8/S53 domain"/>
    <property type="match status" value="1"/>
</dbReference>
<gene>
    <name evidence="6" type="ORF">BJ875DRAFT_432891</name>
</gene>
<evidence type="ECO:0000256" key="3">
    <source>
        <dbReference type="ARBA" id="ARBA00022825"/>
    </source>
</evidence>
<accession>A0A9P7YB48</accession>
<proteinExistence type="predicted"/>
<comment type="caution">
    <text evidence="6">The sequence shown here is derived from an EMBL/GenBank/DDBJ whole genome shotgun (WGS) entry which is preliminary data.</text>
</comment>
<evidence type="ECO:0000256" key="2">
    <source>
        <dbReference type="ARBA" id="ARBA00022801"/>
    </source>
</evidence>
<feature type="region of interest" description="Disordered" evidence="4">
    <location>
        <begin position="585"/>
        <end position="604"/>
    </location>
</feature>
<dbReference type="Proteomes" id="UP000824998">
    <property type="component" value="Unassembled WGS sequence"/>
</dbReference>